<comment type="caution">
    <text evidence="2">The sequence shown here is derived from an EMBL/GenBank/DDBJ whole genome shotgun (WGS) entry which is preliminary data.</text>
</comment>
<protein>
    <recommendedName>
        <fullName evidence="1">Nodulin homeobox N-terminal domain-containing protein</fullName>
    </recommendedName>
</protein>
<evidence type="ECO:0000313" key="3">
    <source>
        <dbReference type="Proteomes" id="UP000298416"/>
    </source>
</evidence>
<dbReference type="Proteomes" id="UP000298416">
    <property type="component" value="Unassembled WGS sequence"/>
</dbReference>
<name>A0A8X8X0C3_SALSN</name>
<dbReference type="InterPro" id="IPR057287">
    <property type="entry name" value="Ndx_N"/>
</dbReference>
<reference evidence="2" key="2">
    <citation type="submission" date="2020-08" db="EMBL/GenBank/DDBJ databases">
        <title>Plant Genome Project.</title>
        <authorList>
            <person name="Zhang R.-G."/>
        </authorList>
    </citation>
    <scope>NUCLEOTIDE SEQUENCE</scope>
    <source>
        <strain evidence="2">Huo1</strain>
        <tissue evidence="2">Leaf</tissue>
    </source>
</reference>
<evidence type="ECO:0000259" key="1">
    <source>
        <dbReference type="Pfam" id="PF25246"/>
    </source>
</evidence>
<reference evidence="2" key="1">
    <citation type="submission" date="2018-01" db="EMBL/GenBank/DDBJ databases">
        <authorList>
            <person name="Mao J.F."/>
        </authorList>
    </citation>
    <scope>NUCLEOTIDE SEQUENCE</scope>
    <source>
        <strain evidence="2">Huo1</strain>
        <tissue evidence="2">Leaf</tissue>
    </source>
</reference>
<gene>
    <name evidence="2" type="ORF">SASPL_135523</name>
</gene>
<organism evidence="2">
    <name type="scientific">Salvia splendens</name>
    <name type="common">Scarlet sage</name>
    <dbReference type="NCBI Taxonomy" id="180675"/>
    <lineage>
        <taxon>Eukaryota</taxon>
        <taxon>Viridiplantae</taxon>
        <taxon>Streptophyta</taxon>
        <taxon>Embryophyta</taxon>
        <taxon>Tracheophyta</taxon>
        <taxon>Spermatophyta</taxon>
        <taxon>Magnoliopsida</taxon>
        <taxon>eudicotyledons</taxon>
        <taxon>Gunneridae</taxon>
        <taxon>Pentapetalae</taxon>
        <taxon>asterids</taxon>
        <taxon>lamiids</taxon>
        <taxon>Lamiales</taxon>
        <taxon>Lamiaceae</taxon>
        <taxon>Nepetoideae</taxon>
        <taxon>Mentheae</taxon>
        <taxon>Salviinae</taxon>
        <taxon>Salvia</taxon>
        <taxon>Salvia subgen. Calosphace</taxon>
        <taxon>core Calosphace</taxon>
    </lineage>
</organism>
<dbReference type="EMBL" id="PNBA02000013">
    <property type="protein sequence ID" value="KAG6403306.1"/>
    <property type="molecule type" value="Genomic_DNA"/>
</dbReference>
<keyword evidence="3" id="KW-1185">Reference proteome</keyword>
<feature type="domain" description="Nodulin homeobox N-terminal" evidence="1">
    <location>
        <begin position="134"/>
        <end position="168"/>
    </location>
</feature>
<dbReference type="AlphaFoldDB" id="A0A8X8X0C3"/>
<dbReference type="PANTHER" id="PTHR11439:SF470">
    <property type="entry name" value="CYSTEINE-RICH RLK (RECEPTOR-LIKE PROTEIN KINASE) 8"/>
    <property type="match status" value="1"/>
</dbReference>
<dbReference type="Pfam" id="PF25246">
    <property type="entry name" value="Nodulin_N"/>
    <property type="match status" value="1"/>
</dbReference>
<sequence>MDLIRDAGLLGCKPSPVPMDPLKQLKQDSSNLMEDPSKYTRLIGRLLYLCITRPGITFAVHKLSQFVSKPCEEHWQAGEKVLRYLKGTPGHSLFYSSADNSTLSIFSDADRAAYPDTRRSMTEERAVGKRKEPLLLHLCEAESVSYLDEVASNTATRDVAKSVGLEALVSKIKL</sequence>
<dbReference type="PANTHER" id="PTHR11439">
    <property type="entry name" value="GAG-POL-RELATED RETROTRANSPOSON"/>
    <property type="match status" value="1"/>
</dbReference>
<accession>A0A8X8X0C3</accession>
<evidence type="ECO:0000313" key="2">
    <source>
        <dbReference type="EMBL" id="KAG6403306.1"/>
    </source>
</evidence>
<proteinExistence type="predicted"/>